<dbReference type="GO" id="GO:0005886">
    <property type="term" value="C:plasma membrane"/>
    <property type="evidence" value="ECO:0007669"/>
    <property type="project" value="UniProtKB-SubCell"/>
</dbReference>
<keyword evidence="3 11" id="KW-0328">Glycosyltransferase</keyword>
<reference evidence="12" key="1">
    <citation type="submission" date="2014-07" db="EMBL/GenBank/DDBJ databases">
        <authorList>
            <person name="Hornung V.Bastian."/>
        </authorList>
    </citation>
    <scope>NUCLEOTIDE SEQUENCE</scope>
    <source>
        <strain evidence="12">PCE-S</strain>
    </source>
</reference>
<evidence type="ECO:0000256" key="8">
    <source>
        <dbReference type="ARBA" id="ARBA00022989"/>
    </source>
</evidence>
<dbReference type="GO" id="GO:0051301">
    <property type="term" value="P:cell division"/>
    <property type="evidence" value="ECO:0007669"/>
    <property type="project" value="InterPro"/>
</dbReference>
<feature type="transmembrane region" description="Helical" evidence="11">
    <location>
        <begin position="185"/>
        <end position="204"/>
    </location>
</feature>
<dbReference type="AlphaFoldDB" id="A0A098B4K7"/>
<gene>
    <name evidence="11" type="primary">rodA</name>
    <name evidence="12" type="ORF">DPCES_3396</name>
</gene>
<evidence type="ECO:0000256" key="2">
    <source>
        <dbReference type="ARBA" id="ARBA00022475"/>
    </source>
</evidence>
<dbReference type="RefSeq" id="WP_208925959.1">
    <property type="nucleotide sequence ID" value="NZ_LK996017.1"/>
</dbReference>
<dbReference type="GO" id="GO:0008360">
    <property type="term" value="P:regulation of cell shape"/>
    <property type="evidence" value="ECO:0007669"/>
    <property type="project" value="UniProtKB-KW"/>
</dbReference>
<dbReference type="InterPro" id="IPR018365">
    <property type="entry name" value="Cell_cycle_FtsW-rel_CS"/>
</dbReference>
<keyword evidence="8 11" id="KW-1133">Transmembrane helix</keyword>
<evidence type="ECO:0000256" key="6">
    <source>
        <dbReference type="ARBA" id="ARBA00022960"/>
    </source>
</evidence>
<dbReference type="HAMAP" id="MF_02079">
    <property type="entry name" value="PGT_RodA"/>
    <property type="match status" value="1"/>
</dbReference>
<keyword evidence="6 11" id="KW-0133">Cell shape</keyword>
<dbReference type="PROSITE" id="PS00428">
    <property type="entry name" value="FTSW_RODA_SPOVE"/>
    <property type="match status" value="1"/>
</dbReference>
<organism evidence="12">
    <name type="scientific">Desulfitobacterium hafniense</name>
    <name type="common">Desulfitobacterium frappieri</name>
    <dbReference type="NCBI Taxonomy" id="49338"/>
    <lineage>
        <taxon>Bacteria</taxon>
        <taxon>Bacillati</taxon>
        <taxon>Bacillota</taxon>
        <taxon>Clostridia</taxon>
        <taxon>Eubacteriales</taxon>
        <taxon>Desulfitobacteriaceae</taxon>
        <taxon>Desulfitobacterium</taxon>
    </lineage>
</organism>
<protein>
    <recommendedName>
        <fullName evidence="11">Peptidoglycan glycosyltransferase RodA</fullName>
        <shortName evidence="11">PGT</shortName>
        <ecNumber evidence="11">2.4.99.28</ecNumber>
    </recommendedName>
    <alternativeName>
        <fullName evidence="11">Cell elongation protein RodA</fullName>
    </alternativeName>
    <alternativeName>
        <fullName evidence="11">Cell wall polymerase</fullName>
    </alternativeName>
    <alternativeName>
        <fullName evidence="11">Peptidoglycan polymerase</fullName>
        <shortName evidence="11">PG polymerase</shortName>
    </alternativeName>
</protein>
<feature type="transmembrane region" description="Helical" evidence="11">
    <location>
        <begin position="320"/>
        <end position="338"/>
    </location>
</feature>
<feature type="transmembrane region" description="Helical" evidence="11">
    <location>
        <begin position="73"/>
        <end position="92"/>
    </location>
</feature>
<dbReference type="Pfam" id="PF01098">
    <property type="entry name" value="FTSW_RODA_SPOVE"/>
    <property type="match status" value="1"/>
</dbReference>
<dbReference type="UniPathway" id="UPA00219"/>
<dbReference type="PANTHER" id="PTHR30474">
    <property type="entry name" value="CELL CYCLE PROTEIN"/>
    <property type="match status" value="1"/>
</dbReference>
<comment type="similarity">
    <text evidence="11">Belongs to the SEDS family. MrdB/RodA subfamily.</text>
</comment>
<feature type="transmembrane region" description="Helical" evidence="11">
    <location>
        <begin position="49"/>
        <end position="67"/>
    </location>
</feature>
<comment type="subcellular location">
    <subcellularLocation>
        <location evidence="11">Cell membrane</location>
        <topology evidence="11">Multi-pass membrane protein</topology>
    </subcellularLocation>
    <subcellularLocation>
        <location evidence="1">Membrane</location>
        <topology evidence="1">Multi-pass membrane protein</topology>
    </subcellularLocation>
</comment>
<dbReference type="GO" id="GO:0071555">
    <property type="term" value="P:cell wall organization"/>
    <property type="evidence" value="ECO:0007669"/>
    <property type="project" value="UniProtKB-KW"/>
</dbReference>
<feature type="transmembrane region" description="Helical" evidence="11">
    <location>
        <begin position="12"/>
        <end position="37"/>
    </location>
</feature>
<comment type="function">
    <text evidence="11">Peptidoglycan polymerase that is essential for cell wall elongation.</text>
</comment>
<keyword evidence="4 11" id="KW-0808">Transferase</keyword>
<keyword evidence="9 11" id="KW-0472">Membrane</keyword>
<keyword evidence="5 11" id="KW-0812">Transmembrane</keyword>
<evidence type="ECO:0000256" key="9">
    <source>
        <dbReference type="ARBA" id="ARBA00023136"/>
    </source>
</evidence>
<dbReference type="GO" id="GO:0009252">
    <property type="term" value="P:peptidoglycan biosynthetic process"/>
    <property type="evidence" value="ECO:0007669"/>
    <property type="project" value="UniProtKB-UniRule"/>
</dbReference>
<dbReference type="GO" id="GO:0008955">
    <property type="term" value="F:peptidoglycan glycosyltransferase activity"/>
    <property type="evidence" value="ECO:0007669"/>
    <property type="project" value="UniProtKB-UniRule"/>
</dbReference>
<proteinExistence type="inferred from homology"/>
<name>A0A098B4K7_DESHA</name>
<evidence type="ECO:0000256" key="5">
    <source>
        <dbReference type="ARBA" id="ARBA00022692"/>
    </source>
</evidence>
<keyword evidence="2 11" id="KW-1003">Cell membrane</keyword>
<dbReference type="EMBL" id="LK996017">
    <property type="protein sequence ID" value="CDX03282.1"/>
    <property type="molecule type" value="Genomic_DNA"/>
</dbReference>
<evidence type="ECO:0000313" key="12">
    <source>
        <dbReference type="EMBL" id="CDX03282.1"/>
    </source>
</evidence>
<dbReference type="PANTHER" id="PTHR30474:SF1">
    <property type="entry name" value="PEPTIDOGLYCAN GLYCOSYLTRANSFERASE MRDB"/>
    <property type="match status" value="1"/>
</dbReference>
<evidence type="ECO:0000256" key="3">
    <source>
        <dbReference type="ARBA" id="ARBA00022676"/>
    </source>
</evidence>
<keyword evidence="7 11" id="KW-0573">Peptidoglycan synthesis</keyword>
<accession>A0A098B4K7</accession>
<evidence type="ECO:0000256" key="7">
    <source>
        <dbReference type="ARBA" id="ARBA00022984"/>
    </source>
</evidence>
<comment type="pathway">
    <text evidence="11">Cell wall biogenesis; peptidoglycan biosynthesis.</text>
</comment>
<keyword evidence="10 11" id="KW-0961">Cell wall biogenesis/degradation</keyword>
<dbReference type="InterPro" id="IPR011923">
    <property type="entry name" value="RodA/MrdB"/>
</dbReference>
<evidence type="ECO:0000256" key="10">
    <source>
        <dbReference type="ARBA" id="ARBA00023316"/>
    </source>
</evidence>
<dbReference type="EC" id="2.4.99.28" evidence="11"/>
<feature type="transmembrane region" description="Helical" evidence="11">
    <location>
        <begin position="358"/>
        <end position="378"/>
    </location>
</feature>
<feature type="transmembrane region" description="Helical" evidence="11">
    <location>
        <begin position="291"/>
        <end position="308"/>
    </location>
</feature>
<evidence type="ECO:0000256" key="4">
    <source>
        <dbReference type="ARBA" id="ARBA00022679"/>
    </source>
</evidence>
<dbReference type="PATRIC" id="fig|49338.4.peg.3650"/>
<sequence>MLDRRMLKNLDFLFILFVFLLLGTSLLIQSTASYNIYESQPFRLLKIQSVWIATGLVLCTVIAFFDYQKLRRFSWWIYAFNIALLLAVFAFGEEAKGAQRWIPVTSTQNIQPSEFAKLFIIVTFADFLSKRQGKLNRFRDFIPPFLYILVPMLLIVKQPDLGTALVFVAILIGMMFVAGANPWKFGGLIVGGALVVAVVLWLHFSDDLPGWLQFAQGLPLPLHDYQLQRLTVFLDPAADISGDGYQIIQSIWAIGSGGFWGKGYRQGTQAQLDFLPEHHTDFIFSVVGEEFGFIGTITLLFCFLIFLLRAVNIGMKAKDVYGTLVAAGIVSMFTFHILVNVGMTSGIMPVTGIPLPLISYGGSAMWANLMSIGVLLSINIRRQRLMF</sequence>
<dbReference type="NCBIfam" id="TIGR02210">
    <property type="entry name" value="rodA_shape"/>
    <property type="match status" value="1"/>
</dbReference>
<comment type="catalytic activity">
    <reaction evidence="11">
        <text>[GlcNAc-(1-&gt;4)-Mur2Ac(oyl-L-Ala-gamma-D-Glu-L-Lys-D-Ala-D-Ala)](n)-di-trans,octa-cis-undecaprenyl diphosphate + beta-D-GlcNAc-(1-&gt;4)-Mur2Ac(oyl-L-Ala-gamma-D-Glu-L-Lys-D-Ala-D-Ala)-di-trans,octa-cis-undecaprenyl diphosphate = [GlcNAc-(1-&gt;4)-Mur2Ac(oyl-L-Ala-gamma-D-Glu-L-Lys-D-Ala-D-Ala)](n+1)-di-trans,octa-cis-undecaprenyl diphosphate + di-trans,octa-cis-undecaprenyl diphosphate + H(+)</text>
        <dbReference type="Rhea" id="RHEA:23708"/>
        <dbReference type="Rhea" id="RHEA-COMP:9602"/>
        <dbReference type="Rhea" id="RHEA-COMP:9603"/>
        <dbReference type="ChEBI" id="CHEBI:15378"/>
        <dbReference type="ChEBI" id="CHEBI:58405"/>
        <dbReference type="ChEBI" id="CHEBI:60033"/>
        <dbReference type="ChEBI" id="CHEBI:78435"/>
        <dbReference type="EC" id="2.4.99.28"/>
    </reaction>
</comment>
<dbReference type="GO" id="GO:0015648">
    <property type="term" value="F:lipid-linked peptidoglycan transporter activity"/>
    <property type="evidence" value="ECO:0007669"/>
    <property type="project" value="TreeGrafter"/>
</dbReference>
<evidence type="ECO:0000256" key="1">
    <source>
        <dbReference type="ARBA" id="ARBA00004141"/>
    </source>
</evidence>
<evidence type="ECO:0000256" key="11">
    <source>
        <dbReference type="HAMAP-Rule" id="MF_02079"/>
    </source>
</evidence>
<feature type="transmembrane region" description="Helical" evidence="11">
    <location>
        <begin position="161"/>
        <end position="178"/>
    </location>
</feature>
<dbReference type="GO" id="GO:0032153">
    <property type="term" value="C:cell division site"/>
    <property type="evidence" value="ECO:0007669"/>
    <property type="project" value="TreeGrafter"/>
</dbReference>
<dbReference type="InterPro" id="IPR001182">
    <property type="entry name" value="FtsW/RodA"/>
</dbReference>